<evidence type="ECO:0000313" key="1">
    <source>
        <dbReference type="EMBL" id="CAA2620823.1"/>
    </source>
</evidence>
<dbReference type="Proteomes" id="UP001189122">
    <property type="component" value="Unassembled WGS sequence"/>
</dbReference>
<sequence>MPSEASLPDLEVKTSSLWFRPIMSLTVGQSCPFFGIRDTGNQNFLRPAASKTFVRPGGRSRSLR</sequence>
<protein>
    <submittedName>
        <fullName evidence="1">Uncharacterized protein</fullName>
    </submittedName>
</protein>
<reference evidence="1 2" key="1">
    <citation type="submission" date="2019-12" db="EMBL/GenBank/DDBJ databases">
        <authorList>
            <person name="Scholz U."/>
            <person name="Mascher M."/>
            <person name="Fiebig A."/>
        </authorList>
    </citation>
    <scope>NUCLEOTIDE SEQUENCE</scope>
</reference>
<accession>A0A7I8IS13</accession>
<organism evidence="1">
    <name type="scientific">Spirodela intermedia</name>
    <name type="common">Intermediate duckweed</name>
    <dbReference type="NCBI Taxonomy" id="51605"/>
    <lineage>
        <taxon>Eukaryota</taxon>
        <taxon>Viridiplantae</taxon>
        <taxon>Streptophyta</taxon>
        <taxon>Embryophyta</taxon>
        <taxon>Tracheophyta</taxon>
        <taxon>Spermatophyta</taxon>
        <taxon>Magnoliopsida</taxon>
        <taxon>Liliopsida</taxon>
        <taxon>Araceae</taxon>
        <taxon>Lemnoideae</taxon>
        <taxon>Spirodela</taxon>
    </lineage>
</organism>
<name>A0A7I8IS13_SPIIN</name>
<proteinExistence type="predicted"/>
<dbReference type="EMBL" id="CACRZD030000005">
    <property type="protein sequence ID" value="CAA6660576.1"/>
    <property type="molecule type" value="Genomic_DNA"/>
</dbReference>
<gene>
    <name evidence="1" type="ORF">SI7747_05006992</name>
</gene>
<evidence type="ECO:0000313" key="2">
    <source>
        <dbReference type="Proteomes" id="UP001189122"/>
    </source>
</evidence>
<keyword evidence="2" id="KW-1185">Reference proteome</keyword>
<dbReference type="EMBL" id="LR743592">
    <property type="protein sequence ID" value="CAA2620823.1"/>
    <property type="molecule type" value="Genomic_DNA"/>
</dbReference>
<dbReference type="AlphaFoldDB" id="A0A7I8IS13"/>